<protein>
    <submittedName>
        <fullName evidence="1">Uncharacterized protein</fullName>
    </submittedName>
</protein>
<evidence type="ECO:0000313" key="2">
    <source>
        <dbReference type="Proteomes" id="UP000076420"/>
    </source>
</evidence>
<proteinExistence type="predicted"/>
<dbReference type="STRING" id="6526.A0A2C9L2B7"/>
<gene>
    <name evidence="1" type="primary">106052239</name>
</gene>
<dbReference type="EnsemblMetazoa" id="BGLB026302-RA">
    <property type="protein sequence ID" value="BGLB026302-PA"/>
    <property type="gene ID" value="BGLB026302"/>
</dbReference>
<name>A0A2C9L2B7_BIOGL</name>
<dbReference type="VEuPathDB" id="VectorBase:BGLB026302"/>
<dbReference type="AlphaFoldDB" id="A0A2C9L2B7"/>
<dbReference type="VEuPathDB" id="VectorBase:BGLAX_034309"/>
<organism evidence="1 2">
    <name type="scientific">Biomphalaria glabrata</name>
    <name type="common">Bloodfluke planorb</name>
    <name type="synonym">Freshwater snail</name>
    <dbReference type="NCBI Taxonomy" id="6526"/>
    <lineage>
        <taxon>Eukaryota</taxon>
        <taxon>Metazoa</taxon>
        <taxon>Spiralia</taxon>
        <taxon>Lophotrochozoa</taxon>
        <taxon>Mollusca</taxon>
        <taxon>Gastropoda</taxon>
        <taxon>Heterobranchia</taxon>
        <taxon>Euthyneura</taxon>
        <taxon>Panpulmonata</taxon>
        <taxon>Hygrophila</taxon>
        <taxon>Lymnaeoidea</taxon>
        <taxon>Planorbidae</taxon>
        <taxon>Biomphalaria</taxon>
    </lineage>
</organism>
<reference evidence="1" key="1">
    <citation type="submission" date="2020-05" db="UniProtKB">
        <authorList>
            <consortium name="EnsemblMetazoa"/>
        </authorList>
    </citation>
    <scope>IDENTIFICATION</scope>
    <source>
        <strain evidence="1">BB02</strain>
    </source>
</reference>
<dbReference type="KEGG" id="bgt:106052239"/>
<accession>A0A2C9L2B7</accession>
<evidence type="ECO:0000313" key="1">
    <source>
        <dbReference type="EnsemblMetazoa" id="BGLB026302-PA"/>
    </source>
</evidence>
<dbReference type="Proteomes" id="UP000076420">
    <property type="component" value="Unassembled WGS sequence"/>
</dbReference>
<dbReference type="Pfam" id="PF14555">
    <property type="entry name" value="UBA_4"/>
    <property type="match status" value="1"/>
</dbReference>
<sequence length="91" mass="9658">ATRNVARNLLEACAGNLDMAVGMHMDNDGVGPAVPETIPESLCNESDNVRAPIPQKTEVLIEDDPGVAGTSFTILLKNSKGKGGREKKKRV</sequence>